<gene>
    <name evidence="4" type="ORF">Salmuc_02008</name>
</gene>
<dbReference type="SUPFAM" id="SSF109854">
    <property type="entry name" value="DinB/YfiT-like putative metalloenzymes"/>
    <property type="match status" value="1"/>
</dbReference>
<feature type="binding site" evidence="3">
    <location>
        <position position="51"/>
    </location>
    <ligand>
        <name>a divalent metal cation</name>
        <dbReference type="ChEBI" id="CHEBI:60240"/>
    </ligand>
</feature>
<dbReference type="GO" id="GO:0046872">
    <property type="term" value="F:metal ion binding"/>
    <property type="evidence" value="ECO:0007669"/>
    <property type="project" value="UniProtKB-KW"/>
</dbReference>
<keyword evidence="5" id="KW-1185">Reference proteome</keyword>
<feature type="binding site" evidence="3">
    <location>
        <position position="138"/>
    </location>
    <ligand>
        <name>a divalent metal cation</name>
        <dbReference type="ChEBI" id="CHEBI:60240"/>
    </ligand>
</feature>
<evidence type="ECO:0000256" key="3">
    <source>
        <dbReference type="PIRSR" id="PIRSR607837-1"/>
    </source>
</evidence>
<feature type="binding site" evidence="3">
    <location>
        <position position="142"/>
    </location>
    <ligand>
        <name>a divalent metal cation</name>
        <dbReference type="ChEBI" id="CHEBI:60240"/>
    </ligand>
</feature>
<evidence type="ECO:0000256" key="1">
    <source>
        <dbReference type="ARBA" id="ARBA00008635"/>
    </source>
</evidence>
<dbReference type="EMBL" id="APVH01000059">
    <property type="protein sequence ID" value="EPX76224.1"/>
    <property type="molecule type" value="Genomic_DNA"/>
</dbReference>
<accession>S9RQE4</accession>
<organism evidence="4 5">
    <name type="scientific">Salipiger mucosus DSM 16094</name>
    <dbReference type="NCBI Taxonomy" id="1123237"/>
    <lineage>
        <taxon>Bacteria</taxon>
        <taxon>Pseudomonadati</taxon>
        <taxon>Pseudomonadota</taxon>
        <taxon>Alphaproteobacteria</taxon>
        <taxon>Rhodobacterales</taxon>
        <taxon>Roseobacteraceae</taxon>
        <taxon>Salipiger</taxon>
    </lineage>
</organism>
<dbReference type="STRING" id="1123237.Salmuc_02008"/>
<protein>
    <submittedName>
        <fullName evidence="4">DinB family protein</fullName>
    </submittedName>
</protein>
<evidence type="ECO:0000313" key="5">
    <source>
        <dbReference type="Proteomes" id="UP000015347"/>
    </source>
</evidence>
<reference evidence="5" key="1">
    <citation type="journal article" date="2014" name="Stand. Genomic Sci.">
        <title>Genome sequence of the exopolysaccharide-producing Salipiger mucosus type strain (DSM 16094(T)), a moderately halophilic member of the Roseobacter clade.</title>
        <authorList>
            <person name="Riedel T."/>
            <person name="Spring S."/>
            <person name="Fiebig A."/>
            <person name="Petersen J."/>
            <person name="Kyrpides N.C."/>
            <person name="Goker M."/>
            <person name="Klenk H.P."/>
        </authorList>
    </citation>
    <scope>NUCLEOTIDE SEQUENCE [LARGE SCALE GENOMIC DNA]</scope>
    <source>
        <strain evidence="5">DSM 16094</strain>
    </source>
</reference>
<name>S9RQE4_9RHOB</name>
<evidence type="ECO:0000313" key="4">
    <source>
        <dbReference type="EMBL" id="EPX76224.1"/>
    </source>
</evidence>
<dbReference type="AlphaFoldDB" id="S9RQE4"/>
<dbReference type="Proteomes" id="UP000015347">
    <property type="component" value="Unassembled WGS sequence"/>
</dbReference>
<dbReference type="InterPro" id="IPR034660">
    <property type="entry name" value="DinB/YfiT-like"/>
</dbReference>
<comment type="similarity">
    <text evidence="1">Belongs to the DinB family.</text>
</comment>
<dbReference type="PANTHER" id="PTHR37302:SF1">
    <property type="entry name" value="PROTEIN DINB"/>
    <property type="match status" value="1"/>
</dbReference>
<keyword evidence="2 3" id="KW-0479">Metal-binding</keyword>
<evidence type="ECO:0000256" key="2">
    <source>
        <dbReference type="ARBA" id="ARBA00022723"/>
    </source>
</evidence>
<dbReference type="Gene3D" id="1.20.120.450">
    <property type="entry name" value="dinb family like domain"/>
    <property type="match status" value="1"/>
</dbReference>
<sequence>MILTHEQVLTMARYNAWQNRQMRAALETLDDAALRADRGAHFGSIFATVNHLLWGDRMWMSRFAGWPAPEGGIPGSTTGTPTFAAWAAERYRLDARMLLWAKGLRAVDLQGDLRWMSGATGREQSRSLAQCVMHMFNHQTHHRGQAHAMTTAAGAPGWTTDLAFMPEEGPWL</sequence>
<dbReference type="PANTHER" id="PTHR37302">
    <property type="entry name" value="SLR1116 PROTEIN"/>
    <property type="match status" value="1"/>
</dbReference>
<dbReference type="eggNOG" id="COG2318">
    <property type="taxonomic scope" value="Bacteria"/>
</dbReference>
<comment type="caution">
    <text evidence="4">The sequence shown here is derived from an EMBL/GenBank/DDBJ whole genome shotgun (WGS) entry which is preliminary data.</text>
</comment>
<dbReference type="RefSeq" id="WP_020043364.1">
    <property type="nucleotide sequence ID" value="NZ_KE557284.1"/>
</dbReference>
<dbReference type="InterPro" id="IPR007837">
    <property type="entry name" value="DinB"/>
</dbReference>
<dbReference type="Pfam" id="PF05163">
    <property type="entry name" value="DinB"/>
    <property type="match status" value="1"/>
</dbReference>
<dbReference type="HOGENOM" id="CLU_101283_1_1_5"/>
<proteinExistence type="inferred from homology"/>